<evidence type="ECO:0000313" key="1">
    <source>
        <dbReference type="EMBL" id="SVA06873.1"/>
    </source>
</evidence>
<proteinExistence type="predicted"/>
<gene>
    <name evidence="1" type="ORF">METZ01_LOCUS59727</name>
</gene>
<sequence>MMTRNLGWRTDREYKYRPNMFQDDWNRDFFSKSFYKIYSLIIMLKCIIF</sequence>
<dbReference type="EMBL" id="UINC01003501">
    <property type="protein sequence ID" value="SVA06873.1"/>
    <property type="molecule type" value="Genomic_DNA"/>
</dbReference>
<name>A0A381SZR6_9ZZZZ</name>
<organism evidence="1">
    <name type="scientific">marine metagenome</name>
    <dbReference type="NCBI Taxonomy" id="408172"/>
    <lineage>
        <taxon>unclassified sequences</taxon>
        <taxon>metagenomes</taxon>
        <taxon>ecological metagenomes</taxon>
    </lineage>
</organism>
<accession>A0A381SZR6</accession>
<dbReference type="AlphaFoldDB" id="A0A381SZR6"/>
<protein>
    <submittedName>
        <fullName evidence="1">Uncharacterized protein</fullName>
    </submittedName>
</protein>
<reference evidence="1" key="1">
    <citation type="submission" date="2018-05" db="EMBL/GenBank/DDBJ databases">
        <authorList>
            <person name="Lanie J.A."/>
            <person name="Ng W.-L."/>
            <person name="Kazmierczak K.M."/>
            <person name="Andrzejewski T.M."/>
            <person name="Davidsen T.M."/>
            <person name="Wayne K.J."/>
            <person name="Tettelin H."/>
            <person name="Glass J.I."/>
            <person name="Rusch D."/>
            <person name="Podicherti R."/>
            <person name="Tsui H.-C.T."/>
            <person name="Winkler M.E."/>
        </authorList>
    </citation>
    <scope>NUCLEOTIDE SEQUENCE</scope>
</reference>